<keyword evidence="7" id="KW-0723">Serine/threonine-protein kinase</keyword>
<dbReference type="STRING" id="33097.A0A150G998"/>
<dbReference type="GO" id="GO:0004674">
    <property type="term" value="F:protein serine/threonine kinase activity"/>
    <property type="evidence" value="ECO:0007669"/>
    <property type="project" value="UniProtKB-KW"/>
</dbReference>
<sequence>MSTEDYVNVRQIGKGAFGTAHIVQHKATGGVYVLKRVRLARQTARERTSSVRELHLLSNLKHRNVLKFYGCWVEGGCNLCTLVELCEAGDLAGQIRIRQPTSTHFSEEALQDMAVQLLSALAYLHSSRIVHRDLKTANILITGEGCLKLADFGLSTVLEPDPVSGGLLLTRTVVGTPHYMSPCVLQEKPYSTPNDIWALGCVLYEVSALKPAFQVR</sequence>
<evidence type="ECO:0000259" key="8">
    <source>
        <dbReference type="PROSITE" id="PS50011"/>
    </source>
</evidence>
<dbReference type="PANTHER" id="PTHR43671">
    <property type="entry name" value="SERINE/THREONINE-PROTEIN KINASE NEK"/>
    <property type="match status" value="1"/>
</dbReference>
<name>A0A150G998_GONPE</name>
<keyword evidence="10" id="KW-1185">Reference proteome</keyword>
<gene>
    <name evidence="9" type="ORF">GPECTOR_49g514</name>
</gene>
<reference evidence="10" key="1">
    <citation type="journal article" date="2016" name="Nat. Commun.">
        <title>The Gonium pectorale genome demonstrates co-option of cell cycle regulation during the evolution of multicellularity.</title>
        <authorList>
            <person name="Hanschen E.R."/>
            <person name="Marriage T.N."/>
            <person name="Ferris P.J."/>
            <person name="Hamaji T."/>
            <person name="Toyoda A."/>
            <person name="Fujiyama A."/>
            <person name="Neme R."/>
            <person name="Noguchi H."/>
            <person name="Minakuchi Y."/>
            <person name="Suzuki M."/>
            <person name="Kawai-Toyooka H."/>
            <person name="Smith D.R."/>
            <person name="Sparks H."/>
            <person name="Anderson J."/>
            <person name="Bakaric R."/>
            <person name="Luria V."/>
            <person name="Karger A."/>
            <person name="Kirschner M.W."/>
            <person name="Durand P.M."/>
            <person name="Michod R.E."/>
            <person name="Nozaki H."/>
            <person name="Olson B.J."/>
        </authorList>
    </citation>
    <scope>NUCLEOTIDE SEQUENCE [LARGE SCALE GENOMIC DNA]</scope>
    <source>
        <strain evidence="10">NIES-2863</strain>
    </source>
</reference>
<dbReference type="Gene3D" id="3.30.200.20">
    <property type="entry name" value="Phosphorylase Kinase, domain 1"/>
    <property type="match status" value="1"/>
</dbReference>
<dbReference type="PROSITE" id="PS00107">
    <property type="entry name" value="PROTEIN_KINASE_ATP"/>
    <property type="match status" value="1"/>
</dbReference>
<organism evidence="9 10">
    <name type="scientific">Gonium pectorale</name>
    <name type="common">Green alga</name>
    <dbReference type="NCBI Taxonomy" id="33097"/>
    <lineage>
        <taxon>Eukaryota</taxon>
        <taxon>Viridiplantae</taxon>
        <taxon>Chlorophyta</taxon>
        <taxon>core chlorophytes</taxon>
        <taxon>Chlorophyceae</taxon>
        <taxon>CS clade</taxon>
        <taxon>Chlamydomonadales</taxon>
        <taxon>Volvocaceae</taxon>
        <taxon>Gonium</taxon>
    </lineage>
</organism>
<dbReference type="InterPro" id="IPR008271">
    <property type="entry name" value="Ser/Thr_kinase_AS"/>
</dbReference>
<evidence type="ECO:0000256" key="4">
    <source>
        <dbReference type="ARBA" id="ARBA00022777"/>
    </source>
</evidence>
<dbReference type="PROSITE" id="PS00108">
    <property type="entry name" value="PROTEIN_KINASE_ST"/>
    <property type="match status" value="1"/>
</dbReference>
<dbReference type="AlphaFoldDB" id="A0A150G998"/>
<evidence type="ECO:0000256" key="1">
    <source>
        <dbReference type="ARBA" id="ARBA00010886"/>
    </source>
</evidence>
<comment type="similarity">
    <text evidence="1">Belongs to the protein kinase superfamily. NEK Ser/Thr protein kinase family. NIMA subfamily.</text>
</comment>
<accession>A0A150G998</accession>
<dbReference type="EMBL" id="LSYV01000050">
    <property type="protein sequence ID" value="KXZ45930.1"/>
    <property type="molecule type" value="Genomic_DNA"/>
</dbReference>
<dbReference type="OrthoDB" id="248923at2759"/>
<evidence type="ECO:0000256" key="6">
    <source>
        <dbReference type="PROSITE-ProRule" id="PRU10141"/>
    </source>
</evidence>
<keyword evidence="5 6" id="KW-0067">ATP-binding</keyword>
<protein>
    <recommendedName>
        <fullName evidence="8">Protein kinase domain-containing protein</fullName>
    </recommendedName>
</protein>
<dbReference type="GO" id="GO:0005524">
    <property type="term" value="F:ATP binding"/>
    <property type="evidence" value="ECO:0007669"/>
    <property type="project" value="UniProtKB-UniRule"/>
</dbReference>
<dbReference type="Gene3D" id="1.10.510.10">
    <property type="entry name" value="Transferase(Phosphotransferase) domain 1"/>
    <property type="match status" value="1"/>
</dbReference>
<comment type="caution">
    <text evidence="9">The sequence shown here is derived from an EMBL/GenBank/DDBJ whole genome shotgun (WGS) entry which is preliminary data.</text>
</comment>
<evidence type="ECO:0000313" key="9">
    <source>
        <dbReference type="EMBL" id="KXZ45930.1"/>
    </source>
</evidence>
<dbReference type="PANTHER" id="PTHR43671:SF66">
    <property type="entry name" value="SERINE_THREONINE-PROTEIN KINASE NEK2"/>
    <property type="match status" value="1"/>
</dbReference>
<evidence type="ECO:0000256" key="3">
    <source>
        <dbReference type="ARBA" id="ARBA00022741"/>
    </source>
</evidence>
<dbReference type="InterPro" id="IPR050660">
    <property type="entry name" value="NEK_Ser/Thr_kinase"/>
</dbReference>
<keyword evidence="4" id="KW-0418">Kinase</keyword>
<dbReference type="Proteomes" id="UP000075714">
    <property type="component" value="Unassembled WGS sequence"/>
</dbReference>
<keyword evidence="2" id="KW-0808">Transferase</keyword>
<dbReference type="InterPro" id="IPR017441">
    <property type="entry name" value="Protein_kinase_ATP_BS"/>
</dbReference>
<dbReference type="Pfam" id="PF00069">
    <property type="entry name" value="Pkinase"/>
    <property type="match status" value="1"/>
</dbReference>
<evidence type="ECO:0000256" key="7">
    <source>
        <dbReference type="RuleBase" id="RU000304"/>
    </source>
</evidence>
<evidence type="ECO:0000256" key="5">
    <source>
        <dbReference type="ARBA" id="ARBA00022840"/>
    </source>
</evidence>
<feature type="binding site" evidence="6">
    <location>
        <position position="35"/>
    </location>
    <ligand>
        <name>ATP</name>
        <dbReference type="ChEBI" id="CHEBI:30616"/>
    </ligand>
</feature>
<dbReference type="PROSITE" id="PS50011">
    <property type="entry name" value="PROTEIN_KINASE_DOM"/>
    <property type="match status" value="1"/>
</dbReference>
<evidence type="ECO:0000256" key="2">
    <source>
        <dbReference type="ARBA" id="ARBA00022679"/>
    </source>
</evidence>
<evidence type="ECO:0000313" key="10">
    <source>
        <dbReference type="Proteomes" id="UP000075714"/>
    </source>
</evidence>
<dbReference type="SUPFAM" id="SSF56112">
    <property type="entry name" value="Protein kinase-like (PK-like)"/>
    <property type="match status" value="1"/>
</dbReference>
<keyword evidence="3 6" id="KW-0547">Nucleotide-binding</keyword>
<feature type="domain" description="Protein kinase" evidence="8">
    <location>
        <begin position="6"/>
        <end position="216"/>
    </location>
</feature>
<dbReference type="SMART" id="SM00220">
    <property type="entry name" value="S_TKc"/>
    <property type="match status" value="1"/>
</dbReference>
<dbReference type="InterPro" id="IPR000719">
    <property type="entry name" value="Prot_kinase_dom"/>
</dbReference>
<dbReference type="InterPro" id="IPR011009">
    <property type="entry name" value="Kinase-like_dom_sf"/>
</dbReference>
<proteinExistence type="inferred from homology"/>